<evidence type="ECO:0000259" key="1">
    <source>
        <dbReference type="PROSITE" id="PS51192"/>
    </source>
</evidence>
<organism evidence="2 3">
    <name type="scientific">Samsonia erythrinae</name>
    <dbReference type="NCBI Taxonomy" id="160434"/>
    <lineage>
        <taxon>Bacteria</taxon>
        <taxon>Pseudomonadati</taxon>
        <taxon>Pseudomonadota</taxon>
        <taxon>Gammaproteobacteria</taxon>
        <taxon>Enterobacterales</taxon>
        <taxon>Pectobacteriaceae</taxon>
        <taxon>Samsonia</taxon>
    </lineage>
</organism>
<protein>
    <submittedName>
        <fullName evidence="2">Superfamily II DNA or RNA helicase</fullName>
    </submittedName>
</protein>
<dbReference type="SMART" id="SM00487">
    <property type="entry name" value="DEXDc"/>
    <property type="match status" value="1"/>
</dbReference>
<dbReference type="GO" id="GO:0005524">
    <property type="term" value="F:ATP binding"/>
    <property type="evidence" value="ECO:0007669"/>
    <property type="project" value="InterPro"/>
</dbReference>
<dbReference type="InterPro" id="IPR006935">
    <property type="entry name" value="Helicase/UvrB_N"/>
</dbReference>
<dbReference type="EMBL" id="SMBY01000005">
    <property type="protein sequence ID" value="TCV05737.1"/>
    <property type="molecule type" value="Genomic_DNA"/>
</dbReference>
<dbReference type="GO" id="GO:0004386">
    <property type="term" value="F:helicase activity"/>
    <property type="evidence" value="ECO:0007669"/>
    <property type="project" value="UniProtKB-KW"/>
</dbReference>
<dbReference type="OrthoDB" id="9804086at2"/>
<name>A0A4R3VND3_9GAMM</name>
<dbReference type="PANTHER" id="PTHR47396:SF1">
    <property type="entry name" value="ATP-DEPENDENT HELICASE IRC3-RELATED"/>
    <property type="match status" value="1"/>
</dbReference>
<dbReference type="InterPro" id="IPR014001">
    <property type="entry name" value="Helicase_ATP-bd"/>
</dbReference>
<dbReference type="AlphaFoldDB" id="A0A4R3VND3"/>
<dbReference type="Pfam" id="PF00271">
    <property type="entry name" value="Helicase_C"/>
    <property type="match status" value="1"/>
</dbReference>
<dbReference type="Pfam" id="PF04851">
    <property type="entry name" value="ResIII"/>
    <property type="match status" value="1"/>
</dbReference>
<dbReference type="GO" id="GO:0016787">
    <property type="term" value="F:hydrolase activity"/>
    <property type="evidence" value="ECO:0007669"/>
    <property type="project" value="InterPro"/>
</dbReference>
<evidence type="ECO:0000313" key="2">
    <source>
        <dbReference type="EMBL" id="TCV05737.1"/>
    </source>
</evidence>
<keyword evidence="2" id="KW-0067">ATP-binding</keyword>
<dbReference type="InterPro" id="IPR027417">
    <property type="entry name" value="P-loop_NTPase"/>
</dbReference>
<dbReference type="InterPro" id="IPR050742">
    <property type="entry name" value="Helicase_Restrict-Modif_Enz"/>
</dbReference>
<keyword evidence="2" id="KW-0378">Hydrolase</keyword>
<comment type="caution">
    <text evidence="2">The sequence shown here is derived from an EMBL/GenBank/DDBJ whole genome shotgun (WGS) entry which is preliminary data.</text>
</comment>
<keyword evidence="2" id="KW-0347">Helicase</keyword>
<dbReference type="GO" id="GO:0003677">
    <property type="term" value="F:DNA binding"/>
    <property type="evidence" value="ECO:0007669"/>
    <property type="project" value="InterPro"/>
</dbReference>
<sequence>MQRNLLKYLKSSTGKLRKCQEEAVEKFFKFKKRNIRDKACLINLPTGAGKTGVISLISHLSKERNILIICHRRAVKEQLYKEVSSRFFRVTLNDPDIKLKNTFKNINNLNEDGIYISTFQKLSMLSPEDLDETQSFFDLIIIDEGHSEPSPVWREIVRQSDAIKVVITATPYRNDLFELNVDLDDYFIFTFKQAISDKIITEPNFIQVNSMEKMLQEVQVFLEKNENIKCIIKCKDAYDISRYHESISKKFKTVSIHETFRNDEVSGKFKSVNSALKSDNIRVLIHQHKLDEGVDLPEAKLLVSTYQVGSGRELVQTIGRVVRNYNSIEPMIIDLASLSNERMWQSYRVFDDYISTPSGSKGFIKSLSTTNLIKGFLDNFPEYSYFSSRFRERLDLQSINANDISIPLASVCFIEKGPNYSPPLLLDKIYWELHTQGSLVKEIKNDHNVFMYLYISFNSSKYLSDKLFFEPKLEIIIIKELSNSIAIFDSAGAKYANRIDLNLSNPININRLTALAAATKVREIKEAHSRAIGTAKNRPEAMSLKGKNLENINSTQRNAMYALTTLKVVNKDEQGKNDSSFYIGARSGRVSDQMERNFSIEELSEWIEKIDLGTAKEATNNGRLIKSFSQPINEKPNSDIVSIILDLSDFDTGLISEKNFLPDYYYLQYSEDEGAELFVGSKPFKIQIQHEEDKHSYLLTTTNNYDDFNKIIAYLNNDYFRILFLDGTTYSASKFYKFSLPFEKGITAEESWSGRSLISIPALLSKGLKEKGKYDENDMYINTTSTSFDKNSIFYLIDQLKNHSNSNATLPQLGPFHPYIPNCDLVLCTDMDTEPCDFIVSSPDKLCFIHVKCGKSSSSPKSSAGAIAEVGSQAIKNLTYLISHSDANTPGNYSIWDKAWPSHKAKHKLESRFRLAFNEIGKIPNKENKLKEKTWELISNRRKSPLCNKEIWIVMGNSFSKKHFIEEMSKDTDQQSETIQAFQLIEDWLSSADEMGVDIKIFTS</sequence>
<dbReference type="InterPro" id="IPR001650">
    <property type="entry name" value="Helicase_C-like"/>
</dbReference>
<dbReference type="RefSeq" id="WP_132455629.1">
    <property type="nucleotide sequence ID" value="NZ_JAWIZJ010000005.1"/>
</dbReference>
<feature type="domain" description="Helicase ATP-binding" evidence="1">
    <location>
        <begin position="31"/>
        <end position="189"/>
    </location>
</feature>
<keyword evidence="2" id="KW-0547">Nucleotide-binding</keyword>
<reference evidence="2 3" key="1">
    <citation type="submission" date="2019-03" db="EMBL/GenBank/DDBJ databases">
        <title>Genomic Encyclopedia of Type Strains, Phase IV (KMG-IV): sequencing the most valuable type-strain genomes for metagenomic binning, comparative biology and taxonomic classification.</title>
        <authorList>
            <person name="Goeker M."/>
        </authorList>
    </citation>
    <scope>NUCLEOTIDE SEQUENCE [LARGE SCALE GENOMIC DNA]</scope>
    <source>
        <strain evidence="2 3">DSM 16730</strain>
    </source>
</reference>
<dbReference type="Gene3D" id="3.40.50.300">
    <property type="entry name" value="P-loop containing nucleotide triphosphate hydrolases"/>
    <property type="match status" value="2"/>
</dbReference>
<keyword evidence="3" id="KW-1185">Reference proteome</keyword>
<gene>
    <name evidence="2" type="ORF">EDC54_1053</name>
</gene>
<accession>A0A4R3VND3</accession>
<dbReference type="Proteomes" id="UP000295433">
    <property type="component" value="Unassembled WGS sequence"/>
</dbReference>
<proteinExistence type="predicted"/>
<dbReference type="PROSITE" id="PS51192">
    <property type="entry name" value="HELICASE_ATP_BIND_1"/>
    <property type="match status" value="1"/>
</dbReference>
<evidence type="ECO:0000313" key="3">
    <source>
        <dbReference type="Proteomes" id="UP000295433"/>
    </source>
</evidence>
<dbReference type="PANTHER" id="PTHR47396">
    <property type="entry name" value="TYPE I RESTRICTION ENZYME ECOKI R PROTEIN"/>
    <property type="match status" value="1"/>
</dbReference>
<dbReference type="SUPFAM" id="SSF52540">
    <property type="entry name" value="P-loop containing nucleoside triphosphate hydrolases"/>
    <property type="match status" value="2"/>
</dbReference>
<dbReference type="GO" id="GO:0005829">
    <property type="term" value="C:cytosol"/>
    <property type="evidence" value="ECO:0007669"/>
    <property type="project" value="TreeGrafter"/>
</dbReference>